<comment type="caution">
    <text evidence="3">The sequence shown here is derived from an EMBL/GenBank/DDBJ whole genome shotgun (WGS) entry which is preliminary data.</text>
</comment>
<protein>
    <submittedName>
        <fullName evidence="3">DUF2063 domain-containing protein</fullName>
    </submittedName>
</protein>
<sequence length="271" mass="31036">MRQVYRPTKEHRMSYASETSDFKALQRQFAAHIRDPQVPVIEGIEDRRMKIYRDLFFNNVSNFTTTAFPVAFSIMGETWWHAAVRDFLRDYRCDSPYFHSISQAFLTFLTEVRGSTGDEPPFLHELMHYEWVELALEISESDPSQTASELTADLLTGHPVQSPLAWSLSYHYPVQQISADYQPSEVPDQPTWMMVHRDAQDRVKFTELNALTARLLYLLDQDEQLSGRAALAQIATELGQEDPTAIIEAGAQILTQFYDAGILLGARPLEE</sequence>
<dbReference type="Proteomes" id="UP000282818">
    <property type="component" value="Unassembled WGS sequence"/>
</dbReference>
<evidence type="ECO:0000259" key="2">
    <source>
        <dbReference type="Pfam" id="PF22106"/>
    </source>
</evidence>
<dbReference type="Pfam" id="PF09836">
    <property type="entry name" value="DUF2063"/>
    <property type="match status" value="1"/>
</dbReference>
<dbReference type="InterPro" id="IPR044922">
    <property type="entry name" value="DUF2063_N_sf"/>
</dbReference>
<evidence type="ECO:0000313" key="4">
    <source>
        <dbReference type="Proteomes" id="UP000282818"/>
    </source>
</evidence>
<dbReference type="Pfam" id="PF22106">
    <property type="entry name" value="NGO1945_C"/>
    <property type="match status" value="1"/>
</dbReference>
<proteinExistence type="predicted"/>
<dbReference type="EMBL" id="SACQ01000002">
    <property type="protein sequence ID" value="RVU31578.1"/>
    <property type="molecule type" value="Genomic_DNA"/>
</dbReference>
<dbReference type="AlphaFoldDB" id="A0A437QAM8"/>
<accession>A0A437QAM8</accession>
<feature type="domain" description="NGO1945-like C-terminal" evidence="2">
    <location>
        <begin position="162"/>
        <end position="257"/>
    </location>
</feature>
<evidence type="ECO:0000259" key="1">
    <source>
        <dbReference type="Pfam" id="PF09836"/>
    </source>
</evidence>
<gene>
    <name evidence="3" type="ORF">EOE65_06270</name>
</gene>
<feature type="domain" description="Putative DNA-binding" evidence="1">
    <location>
        <begin position="25"/>
        <end position="109"/>
    </location>
</feature>
<dbReference type="Gene3D" id="1.10.150.690">
    <property type="entry name" value="DUF2063"/>
    <property type="match status" value="1"/>
</dbReference>
<evidence type="ECO:0000313" key="3">
    <source>
        <dbReference type="EMBL" id="RVU31578.1"/>
    </source>
</evidence>
<reference evidence="3 4" key="1">
    <citation type="submission" date="2019-01" db="EMBL/GenBank/DDBJ databases">
        <authorList>
            <person name="Chen W.-M."/>
        </authorList>
    </citation>
    <scope>NUCLEOTIDE SEQUENCE [LARGE SCALE GENOMIC DNA]</scope>
    <source>
        <strain evidence="3 4">HPM-16</strain>
    </source>
</reference>
<dbReference type="Gene3D" id="3.90.930.50">
    <property type="match status" value="1"/>
</dbReference>
<dbReference type="InterPro" id="IPR018640">
    <property type="entry name" value="DUF2063"/>
</dbReference>
<dbReference type="InterPro" id="IPR054098">
    <property type="entry name" value="NGO1945-like_C"/>
</dbReference>
<keyword evidence="4" id="KW-1185">Reference proteome</keyword>
<name>A0A437QAM8_9GAMM</name>
<organism evidence="3 4">
    <name type="scientific">Neptunomonas marina</name>
    <dbReference type="NCBI Taxonomy" id="1815562"/>
    <lineage>
        <taxon>Bacteria</taxon>
        <taxon>Pseudomonadati</taxon>
        <taxon>Pseudomonadota</taxon>
        <taxon>Gammaproteobacteria</taxon>
        <taxon>Oceanospirillales</taxon>
        <taxon>Oceanospirillaceae</taxon>
        <taxon>Neptunomonas</taxon>
    </lineage>
</organism>